<gene>
    <name evidence="1" type="ORF">BK138_24535</name>
</gene>
<proteinExistence type="predicted"/>
<dbReference type="AlphaFoldDB" id="A0A1R1EJJ2"/>
<protein>
    <submittedName>
        <fullName evidence="1">Uncharacterized protein</fullName>
    </submittedName>
</protein>
<evidence type="ECO:0000313" key="1">
    <source>
        <dbReference type="EMBL" id="OMF51994.1"/>
    </source>
</evidence>
<keyword evidence="2" id="KW-1185">Reference proteome</keyword>
<sequence>MVVIDRSELFCTPAMGNGERAQAAGIQGLASRIGRSPGFGHALGPASGHAPGHVTGHAPRRVAGHKNSIVTRRLFPYNQDKRSMARIIE</sequence>
<dbReference type="Proteomes" id="UP000187172">
    <property type="component" value="Unassembled WGS sequence"/>
</dbReference>
<dbReference type="EMBL" id="MRTP01000008">
    <property type="protein sequence ID" value="OMF51994.1"/>
    <property type="molecule type" value="Genomic_DNA"/>
</dbReference>
<name>A0A1R1EJJ2_9BACL</name>
<accession>A0A1R1EJJ2</accession>
<dbReference type="STRING" id="297318.BK138_24535"/>
<organism evidence="1 2">
    <name type="scientific">Paenibacillus rhizosphaerae</name>
    <dbReference type="NCBI Taxonomy" id="297318"/>
    <lineage>
        <taxon>Bacteria</taxon>
        <taxon>Bacillati</taxon>
        <taxon>Bacillota</taxon>
        <taxon>Bacilli</taxon>
        <taxon>Bacillales</taxon>
        <taxon>Paenibacillaceae</taxon>
        <taxon>Paenibacillus</taxon>
    </lineage>
</organism>
<reference evidence="1 2" key="1">
    <citation type="submission" date="2016-11" db="EMBL/GenBank/DDBJ databases">
        <title>Paenibacillus species isolates.</title>
        <authorList>
            <person name="Beno S.M."/>
        </authorList>
    </citation>
    <scope>NUCLEOTIDE SEQUENCE [LARGE SCALE GENOMIC DNA]</scope>
    <source>
        <strain evidence="1 2">FSL R5-0378</strain>
    </source>
</reference>
<evidence type="ECO:0000313" key="2">
    <source>
        <dbReference type="Proteomes" id="UP000187172"/>
    </source>
</evidence>
<comment type="caution">
    <text evidence="1">The sequence shown here is derived from an EMBL/GenBank/DDBJ whole genome shotgun (WGS) entry which is preliminary data.</text>
</comment>